<dbReference type="EMBL" id="LAZR01010262">
    <property type="protein sequence ID" value="KKM67942.1"/>
    <property type="molecule type" value="Genomic_DNA"/>
</dbReference>
<evidence type="ECO:0000313" key="1">
    <source>
        <dbReference type="EMBL" id="KKM67942.1"/>
    </source>
</evidence>
<protein>
    <submittedName>
        <fullName evidence="1">Uncharacterized protein</fullName>
    </submittedName>
</protein>
<accession>A0A0F9MFM7</accession>
<gene>
    <name evidence="1" type="ORF">LCGC14_1466120</name>
</gene>
<sequence>MEIVNKIGLEAEFILKNEKDEIVYPGHYAFSTDEFIILGEFRGEPGETRGETIGNFFKELIETRRKAKKDKLHLDFGYNEITPEFKAKILRKMGTKSIQSCLNLYGKDILSMSDNIVKDGVIVKVKISTGLHIHFSKAVIHKWKDKDDNQCSSSLKLLKERDIKNIIKKMDTNILPNYDLGVKLKYRNPGFYEYKTWGFEYRSLPTCIKILDFENLVKVVDYSFSLLEKLD</sequence>
<dbReference type="AlphaFoldDB" id="A0A0F9MFM7"/>
<reference evidence="1" key="1">
    <citation type="journal article" date="2015" name="Nature">
        <title>Complex archaea that bridge the gap between prokaryotes and eukaryotes.</title>
        <authorList>
            <person name="Spang A."/>
            <person name="Saw J.H."/>
            <person name="Jorgensen S.L."/>
            <person name="Zaremba-Niedzwiedzka K."/>
            <person name="Martijn J."/>
            <person name="Lind A.E."/>
            <person name="van Eijk R."/>
            <person name="Schleper C."/>
            <person name="Guy L."/>
            <person name="Ettema T.J."/>
        </authorList>
    </citation>
    <scope>NUCLEOTIDE SEQUENCE</scope>
</reference>
<name>A0A0F9MFM7_9ZZZZ</name>
<proteinExistence type="predicted"/>
<organism evidence="1">
    <name type="scientific">marine sediment metagenome</name>
    <dbReference type="NCBI Taxonomy" id="412755"/>
    <lineage>
        <taxon>unclassified sequences</taxon>
        <taxon>metagenomes</taxon>
        <taxon>ecological metagenomes</taxon>
    </lineage>
</organism>
<comment type="caution">
    <text evidence="1">The sequence shown here is derived from an EMBL/GenBank/DDBJ whole genome shotgun (WGS) entry which is preliminary data.</text>
</comment>